<dbReference type="PANTHER" id="PTHR34219">
    <property type="entry name" value="IRON-REGULATED INNER MEMBRANE PROTEIN-RELATED"/>
    <property type="match status" value="1"/>
</dbReference>
<gene>
    <name evidence="2" type="ORF">QM480_14700</name>
</gene>
<dbReference type="PANTHER" id="PTHR34219:SF8">
    <property type="entry name" value="PEPSY DOMAIN-CONTAINING PROTEIN"/>
    <property type="match status" value="1"/>
</dbReference>
<proteinExistence type="predicted"/>
<comment type="caution">
    <text evidence="2">The sequence shown here is derived from an EMBL/GenBank/DDBJ whole genome shotgun (WGS) entry which is preliminary data.</text>
</comment>
<name>A0ABT6YPU5_9BACT</name>
<reference evidence="2 3" key="1">
    <citation type="submission" date="2023-05" db="EMBL/GenBank/DDBJ databases">
        <title>Novel species of genus Flectobacillus isolated from stream in China.</title>
        <authorList>
            <person name="Lu H."/>
        </authorList>
    </citation>
    <scope>NUCLEOTIDE SEQUENCE [LARGE SCALE GENOMIC DNA]</scope>
    <source>
        <strain evidence="2 3">DC10W</strain>
    </source>
</reference>
<feature type="transmembrane region" description="Helical" evidence="1">
    <location>
        <begin position="354"/>
        <end position="375"/>
    </location>
</feature>
<keyword evidence="1" id="KW-0472">Membrane</keyword>
<keyword evidence="1" id="KW-1133">Transmembrane helix</keyword>
<evidence type="ECO:0000313" key="3">
    <source>
        <dbReference type="Proteomes" id="UP001236569"/>
    </source>
</evidence>
<dbReference type="RefSeq" id="WP_283370563.1">
    <property type="nucleotide sequence ID" value="NZ_JASHID010000010.1"/>
</dbReference>
<sequence length="380" mass="43637">MRHSSDFISIVKPNPIPSSIMRIYRNIYSVHKWFGLVSGIFLLLLGVSGSILVFKDELEHLLDHESTKVIPTGKPLSLDTLYQVIVKEYPRLDGASWINPVASPDESYKFRLYLNDAKLMTYDLGGLNINQYTGKIIRTGRSDTFVTGLMDWLFQFHFSFHLGMPGAALTAIMGICMLISIITGLIVYRKFIWKVLTFKVQIKTKNWRTISSDLHRIVGVWALLFNIIVFFTGFWMNLFAFETEKWKVEKELAPENTLVKVSIDKMYHEARLKMPDLVPNYVYFPTQPEKKFNVRGNIAGQNALFAGGNFIKLDAQTGKFSSMGRFEEMEFWDKVEALFYPLHVGNYGGILLKILYVILGLSPALLSITGFLLWWRKVKM</sequence>
<dbReference type="EMBL" id="JASHID010000010">
    <property type="protein sequence ID" value="MDI9865590.1"/>
    <property type="molecule type" value="Genomic_DNA"/>
</dbReference>
<feature type="transmembrane region" description="Helical" evidence="1">
    <location>
        <begin position="217"/>
        <end position="236"/>
    </location>
</feature>
<evidence type="ECO:0000313" key="2">
    <source>
        <dbReference type="EMBL" id="MDI9865590.1"/>
    </source>
</evidence>
<feature type="transmembrane region" description="Helical" evidence="1">
    <location>
        <begin position="33"/>
        <end position="54"/>
    </location>
</feature>
<dbReference type="Proteomes" id="UP001236569">
    <property type="component" value="Unassembled WGS sequence"/>
</dbReference>
<organism evidence="2 3">
    <name type="scientific">Flectobacillus longus</name>
    <dbReference type="NCBI Taxonomy" id="2984207"/>
    <lineage>
        <taxon>Bacteria</taxon>
        <taxon>Pseudomonadati</taxon>
        <taxon>Bacteroidota</taxon>
        <taxon>Cytophagia</taxon>
        <taxon>Cytophagales</taxon>
        <taxon>Flectobacillaceae</taxon>
        <taxon>Flectobacillus</taxon>
    </lineage>
</organism>
<keyword evidence="3" id="KW-1185">Reference proteome</keyword>
<accession>A0ABT6YPU5</accession>
<protein>
    <submittedName>
        <fullName evidence="2">PepSY-associated TM helix domain-containing protein</fullName>
    </submittedName>
</protein>
<evidence type="ECO:0000256" key="1">
    <source>
        <dbReference type="SAM" id="Phobius"/>
    </source>
</evidence>
<feature type="transmembrane region" description="Helical" evidence="1">
    <location>
        <begin position="167"/>
        <end position="188"/>
    </location>
</feature>
<dbReference type="InterPro" id="IPR005625">
    <property type="entry name" value="PepSY-ass_TM"/>
</dbReference>
<keyword evidence="1" id="KW-0812">Transmembrane</keyword>
<dbReference type="Pfam" id="PF03929">
    <property type="entry name" value="PepSY_TM"/>
    <property type="match status" value="1"/>
</dbReference>